<dbReference type="InterPro" id="IPR005149">
    <property type="entry name" value="Tscrpt_reg_PadR_N"/>
</dbReference>
<dbReference type="InterPro" id="IPR052509">
    <property type="entry name" value="Metal_resp_DNA-bind_regulator"/>
</dbReference>
<dbReference type="PANTHER" id="PTHR33169:SF14">
    <property type="entry name" value="TRANSCRIPTIONAL REGULATOR RV3488"/>
    <property type="match status" value="1"/>
</dbReference>
<evidence type="ECO:0000313" key="2">
    <source>
        <dbReference type="EMBL" id="MBB6443908.1"/>
    </source>
</evidence>
<dbReference type="PANTHER" id="PTHR33169">
    <property type="entry name" value="PADR-FAMILY TRANSCRIPTIONAL REGULATOR"/>
    <property type="match status" value="1"/>
</dbReference>
<sequence>MIVLVSKNEKQDKKGTDSVVSTPKNLLIPVLLLLLKNWNAHGYELMQKLTQFGFHSIDQGNFYRILRQLEKDELVSSVWDTTSTGPAKRIYSITSAGEQYLDIWAGSLEQYQKILQQFFNMYSTFFTTAGFTAMKEDKDEQS</sequence>
<reference evidence="2 3" key="1">
    <citation type="submission" date="2020-08" db="EMBL/GenBank/DDBJ databases">
        <title>Genomic Encyclopedia of Type Strains, Phase IV (KMG-IV): sequencing the most valuable type-strain genomes for metagenomic binning, comparative biology and taxonomic classification.</title>
        <authorList>
            <person name="Goeker M."/>
        </authorList>
    </citation>
    <scope>NUCLEOTIDE SEQUENCE [LARGE SCALE GENOMIC DNA]</scope>
    <source>
        <strain evidence="2 3">DSM 5391</strain>
    </source>
</reference>
<dbReference type="Pfam" id="PF03551">
    <property type="entry name" value="PadR"/>
    <property type="match status" value="1"/>
</dbReference>
<proteinExistence type="predicted"/>
<feature type="domain" description="Transcription regulator PadR N-terminal" evidence="1">
    <location>
        <begin position="31"/>
        <end position="101"/>
    </location>
</feature>
<protein>
    <submittedName>
        <fullName evidence="2">Poly-beta-hydroxybutyrate-responsive repressor</fullName>
    </submittedName>
</protein>
<dbReference type="AlphaFoldDB" id="A0A7X0LTV8"/>
<dbReference type="NCBIfam" id="TIGR02719">
    <property type="entry name" value="repress_PhaQ"/>
    <property type="match status" value="1"/>
</dbReference>
<dbReference type="EMBL" id="JACHGK010000001">
    <property type="protein sequence ID" value="MBB6443908.1"/>
    <property type="molecule type" value="Genomic_DNA"/>
</dbReference>
<dbReference type="Gene3D" id="1.10.10.10">
    <property type="entry name" value="Winged helix-like DNA-binding domain superfamily/Winged helix DNA-binding domain"/>
    <property type="match status" value="1"/>
</dbReference>
<dbReference type="Proteomes" id="UP000531594">
    <property type="component" value="Unassembled WGS sequence"/>
</dbReference>
<gene>
    <name evidence="2" type="ORF">HNR53_000496</name>
</gene>
<accession>A0A7X0LTV8</accession>
<dbReference type="RefSeq" id="WP_377802071.1">
    <property type="nucleotide sequence ID" value="NZ_JACHGK010000001.1"/>
</dbReference>
<dbReference type="InterPro" id="IPR036388">
    <property type="entry name" value="WH-like_DNA-bd_sf"/>
</dbReference>
<dbReference type="InterPro" id="IPR014091">
    <property type="entry name" value="Tscrpt_rep_PHB_PhaQ"/>
</dbReference>
<name>A0A7X0LTV8_9BACI</name>
<evidence type="ECO:0000313" key="3">
    <source>
        <dbReference type="Proteomes" id="UP000531594"/>
    </source>
</evidence>
<dbReference type="SUPFAM" id="SSF46785">
    <property type="entry name" value="Winged helix' DNA-binding domain"/>
    <property type="match status" value="1"/>
</dbReference>
<comment type="caution">
    <text evidence="2">The sequence shown here is derived from an EMBL/GenBank/DDBJ whole genome shotgun (WGS) entry which is preliminary data.</text>
</comment>
<dbReference type="InterPro" id="IPR036390">
    <property type="entry name" value="WH_DNA-bd_sf"/>
</dbReference>
<keyword evidence="3" id="KW-1185">Reference proteome</keyword>
<evidence type="ECO:0000259" key="1">
    <source>
        <dbReference type="Pfam" id="PF03551"/>
    </source>
</evidence>
<organism evidence="2 3">
    <name type="scientific">Bacillus benzoevorans</name>
    <dbReference type="NCBI Taxonomy" id="1456"/>
    <lineage>
        <taxon>Bacteria</taxon>
        <taxon>Bacillati</taxon>
        <taxon>Bacillota</taxon>
        <taxon>Bacilli</taxon>
        <taxon>Bacillales</taxon>
        <taxon>Bacillaceae</taxon>
        <taxon>Bacillus</taxon>
    </lineage>
</organism>